<keyword evidence="3" id="KW-0645">Protease</keyword>
<dbReference type="GO" id="GO:0006508">
    <property type="term" value="P:proteolysis"/>
    <property type="evidence" value="ECO:0007669"/>
    <property type="project" value="UniProtKB-KW"/>
</dbReference>
<dbReference type="RefSeq" id="WP_012472757.1">
    <property type="nucleotide sequence ID" value="NC_010830.1"/>
</dbReference>
<reference evidence="9 10" key="1">
    <citation type="journal article" date="2010" name="J. Bacteriol.">
        <title>The genome of the amoeba symbiont 'Candidatus Amoebophilus asiaticus' reveals common mechanisms for host cell interaction among amoeba-associated bacteria.</title>
        <authorList>
            <person name="Schmitz-Esser S."/>
            <person name="Tischler P."/>
            <person name="Arnold R."/>
            <person name="Montanaro J."/>
            <person name="Wagner M."/>
            <person name="Rattei T."/>
            <person name="Horn M."/>
        </authorList>
    </citation>
    <scope>NUCLEOTIDE SEQUENCE [LARGE SCALE GENOMIC DNA]</scope>
    <source>
        <strain evidence="9 10">5a2</strain>
    </source>
</reference>
<comment type="cofactor">
    <cofactor evidence="8">
        <name>a divalent metal cation</name>
        <dbReference type="ChEBI" id="CHEBI:60240"/>
    </cofactor>
    <text evidence="8">Binds 2 divalent metal cations per subunit.</text>
</comment>
<dbReference type="HOGENOM" id="CLU_047249_1_0_10"/>
<dbReference type="GO" id="GO:0046872">
    <property type="term" value="F:metal ion binding"/>
    <property type="evidence" value="ECO:0007669"/>
    <property type="project" value="UniProtKB-UniRule"/>
</dbReference>
<proteinExistence type="inferred from homology"/>
<feature type="binding site" evidence="8">
    <location>
        <position position="208"/>
    </location>
    <ligand>
        <name>Zn(2+)</name>
        <dbReference type="ChEBI" id="CHEBI:29105"/>
        <label>2</label>
    </ligand>
</feature>
<evidence type="ECO:0008006" key="11">
    <source>
        <dbReference type="Google" id="ProtNLM"/>
    </source>
</evidence>
<dbReference type="eggNOG" id="COG1363">
    <property type="taxonomic scope" value="Bacteria"/>
</dbReference>
<dbReference type="OrthoDB" id="9772053at2"/>
<dbReference type="InterPro" id="IPR023367">
    <property type="entry name" value="Peptidase_M42_dom2"/>
</dbReference>
<feature type="binding site" evidence="8">
    <location>
        <position position="230"/>
    </location>
    <ligand>
        <name>Zn(2+)</name>
        <dbReference type="ChEBI" id="CHEBI:29105"/>
        <label>1</label>
    </ligand>
</feature>
<dbReference type="GO" id="GO:0004177">
    <property type="term" value="F:aminopeptidase activity"/>
    <property type="evidence" value="ECO:0007669"/>
    <property type="project" value="UniProtKB-UniRule"/>
</dbReference>
<evidence type="ECO:0000256" key="1">
    <source>
        <dbReference type="ARBA" id="ARBA00006272"/>
    </source>
</evidence>
<keyword evidence="10" id="KW-1185">Reference proteome</keyword>
<dbReference type="PANTHER" id="PTHR32481">
    <property type="entry name" value="AMINOPEPTIDASE"/>
    <property type="match status" value="1"/>
</dbReference>
<comment type="similarity">
    <text evidence="1 6">Belongs to the peptidase M42 family.</text>
</comment>
<sequence>MQLNLPLFKKVSETPGAPGFEQRIRQLIIEEIRTFVDHVEVDHMGNLIAVKYGVQQPSHEKKVMVAAHMDELGLIVKYIDQEGFIRFHTLGGFDPRSLIGQRVIIHGKQDLVGVIGIKAIHFMTEEERKRPLEISDLYIDIGRTQQQAATYISIGDSITRERSLIELGNCITGKSLDNRTGVFVLIEALRTLQEVPYDVYAVFTVQEEVGLRGAQVAAHHIEPYFSLALDTSTSLDVPNVQPHDRVARLGDGAGIKIMDGHTICDCRMVDYLKTIATQHNIAWQTDIKAVGGTDTAPLQRMPKKGSIAGALSIPIRYAHQVVEVVHQADAISAIQLLQQALVGLDTYSWEQV</sequence>
<feature type="binding site" evidence="8">
    <location>
        <position position="319"/>
    </location>
    <ligand>
        <name>Zn(2+)</name>
        <dbReference type="ChEBI" id="CHEBI:29105"/>
        <label>2</label>
    </ligand>
</feature>
<keyword evidence="5" id="KW-0378">Hydrolase</keyword>
<evidence type="ECO:0000256" key="3">
    <source>
        <dbReference type="ARBA" id="ARBA00022670"/>
    </source>
</evidence>
<name>B3ERY9_AMOA5</name>
<dbReference type="SUPFAM" id="SSF101821">
    <property type="entry name" value="Aminopeptidase/glucanase lid domain"/>
    <property type="match status" value="1"/>
</dbReference>
<dbReference type="PIRSF" id="PIRSF001123">
    <property type="entry name" value="PepA_GA"/>
    <property type="match status" value="1"/>
</dbReference>
<keyword evidence="2" id="KW-0031">Aminopeptidase</keyword>
<gene>
    <name evidence="9" type="ordered locus">Aasi_0590</name>
</gene>
<organism evidence="9 10">
    <name type="scientific">Amoebophilus asiaticus (strain 5a2)</name>
    <dbReference type="NCBI Taxonomy" id="452471"/>
    <lineage>
        <taxon>Bacteria</taxon>
        <taxon>Pseudomonadati</taxon>
        <taxon>Bacteroidota</taxon>
        <taxon>Cytophagia</taxon>
        <taxon>Cytophagales</taxon>
        <taxon>Amoebophilaceae</taxon>
        <taxon>Candidatus Amoebophilus</taxon>
    </lineage>
</organism>
<dbReference type="Gene3D" id="2.40.30.40">
    <property type="entry name" value="Peptidase M42, domain 2"/>
    <property type="match status" value="1"/>
</dbReference>
<dbReference type="AlphaFoldDB" id="B3ERY9"/>
<dbReference type="Gene3D" id="3.40.630.10">
    <property type="entry name" value="Zn peptidases"/>
    <property type="match status" value="1"/>
</dbReference>
<dbReference type="InterPro" id="IPR008007">
    <property type="entry name" value="Peptidase_M42"/>
</dbReference>
<keyword evidence="4 8" id="KW-0479">Metal-binding</keyword>
<dbReference type="SUPFAM" id="SSF53187">
    <property type="entry name" value="Zn-dependent exopeptidases"/>
    <property type="match status" value="1"/>
</dbReference>
<dbReference type="PANTHER" id="PTHR32481:SF0">
    <property type="entry name" value="AMINOPEPTIDASE YPDE-RELATED"/>
    <property type="match status" value="1"/>
</dbReference>
<evidence type="ECO:0000256" key="8">
    <source>
        <dbReference type="PIRSR" id="PIRSR001123-2"/>
    </source>
</evidence>
<evidence type="ECO:0000256" key="4">
    <source>
        <dbReference type="ARBA" id="ARBA00022723"/>
    </source>
</evidence>
<accession>B3ERY9</accession>
<evidence type="ECO:0000256" key="2">
    <source>
        <dbReference type="ARBA" id="ARBA00022438"/>
    </source>
</evidence>
<feature type="binding site" evidence="8">
    <location>
        <position position="177"/>
    </location>
    <ligand>
        <name>Zn(2+)</name>
        <dbReference type="ChEBI" id="CHEBI:29105"/>
        <label>1</label>
    </ligand>
</feature>
<dbReference type="InterPro" id="IPR051464">
    <property type="entry name" value="Peptidase_M42_aminopept"/>
</dbReference>
<protein>
    <recommendedName>
        <fullName evidence="11">Peptidase M42 family protein</fullName>
    </recommendedName>
</protein>
<feature type="active site" description="Proton acceptor" evidence="7">
    <location>
        <position position="207"/>
    </location>
</feature>
<evidence type="ECO:0000256" key="6">
    <source>
        <dbReference type="PIRNR" id="PIRNR001123"/>
    </source>
</evidence>
<feature type="binding site" evidence="8">
    <location>
        <position position="177"/>
    </location>
    <ligand>
        <name>Zn(2+)</name>
        <dbReference type="ChEBI" id="CHEBI:29105"/>
        <label>2</label>
    </ligand>
</feature>
<dbReference type="KEGG" id="aas:Aasi_0590"/>
<feature type="binding site" evidence="8">
    <location>
        <position position="68"/>
    </location>
    <ligand>
        <name>Zn(2+)</name>
        <dbReference type="ChEBI" id="CHEBI:29105"/>
        <label>1</label>
    </ligand>
</feature>
<dbReference type="Pfam" id="PF05343">
    <property type="entry name" value="Peptidase_M42"/>
    <property type="match status" value="1"/>
</dbReference>
<evidence type="ECO:0000256" key="7">
    <source>
        <dbReference type="PIRSR" id="PIRSR001123-1"/>
    </source>
</evidence>
<evidence type="ECO:0000313" key="10">
    <source>
        <dbReference type="Proteomes" id="UP000001227"/>
    </source>
</evidence>
<dbReference type="Proteomes" id="UP000001227">
    <property type="component" value="Chromosome"/>
</dbReference>
<dbReference type="EMBL" id="CP001102">
    <property type="protein sequence ID" value="ACE05991.1"/>
    <property type="molecule type" value="Genomic_DNA"/>
</dbReference>
<evidence type="ECO:0000256" key="5">
    <source>
        <dbReference type="ARBA" id="ARBA00022801"/>
    </source>
</evidence>
<evidence type="ECO:0000313" key="9">
    <source>
        <dbReference type="EMBL" id="ACE05991.1"/>
    </source>
</evidence>
<dbReference type="CDD" id="cd05656">
    <property type="entry name" value="M42_Frv"/>
    <property type="match status" value="1"/>
</dbReference>